<dbReference type="Pfam" id="PF03861">
    <property type="entry name" value="ANTAR"/>
    <property type="match status" value="1"/>
</dbReference>
<keyword evidence="5" id="KW-0418">Kinase</keyword>
<evidence type="ECO:0000256" key="5">
    <source>
        <dbReference type="ARBA" id="ARBA00022777"/>
    </source>
</evidence>
<dbReference type="Gene3D" id="3.30.450.20">
    <property type="entry name" value="PAS domain"/>
    <property type="match status" value="1"/>
</dbReference>
<reference evidence="8 9" key="1">
    <citation type="journal article" date="2019" name="ACS Chem. Biol.">
        <title>Identification and Mobilization of a Cryptic Antibiotic Biosynthesis Gene Locus from a Human-Pathogenic Nocardia Isolate.</title>
        <authorList>
            <person name="Herisse M."/>
            <person name="Ishida K."/>
            <person name="Porter J.L."/>
            <person name="Howden B."/>
            <person name="Hertweck C."/>
            <person name="Stinear T.P."/>
            <person name="Pidot S.J."/>
        </authorList>
    </citation>
    <scope>NUCLEOTIDE SEQUENCE [LARGE SCALE GENOMIC DNA]</scope>
    <source>
        <strain evidence="8 9">AUSMDU00012715</strain>
    </source>
</reference>
<dbReference type="AlphaFoldDB" id="A0A6G9Z2E8"/>
<dbReference type="EC" id="2.7.13.3" evidence="2"/>
<dbReference type="PANTHER" id="PTHR43304">
    <property type="entry name" value="PHYTOCHROME-LIKE PROTEIN CPH1"/>
    <property type="match status" value="1"/>
</dbReference>
<dbReference type="Gene3D" id="1.10.10.10">
    <property type="entry name" value="Winged helix-like DNA-binding domain superfamily/Winged helix DNA-binding domain"/>
    <property type="match status" value="1"/>
</dbReference>
<evidence type="ECO:0000313" key="9">
    <source>
        <dbReference type="Proteomes" id="UP000500953"/>
    </source>
</evidence>
<gene>
    <name evidence="8" type="ORF">F6W96_15850</name>
</gene>
<dbReference type="PROSITE" id="PS50112">
    <property type="entry name" value="PAS"/>
    <property type="match status" value="1"/>
</dbReference>
<dbReference type="InterPro" id="IPR000014">
    <property type="entry name" value="PAS"/>
</dbReference>
<dbReference type="CDD" id="cd00130">
    <property type="entry name" value="PAS"/>
    <property type="match status" value="1"/>
</dbReference>
<protein>
    <recommendedName>
        <fullName evidence="2">histidine kinase</fullName>
        <ecNumber evidence="2">2.7.13.3</ecNumber>
    </recommendedName>
</protein>
<comment type="catalytic activity">
    <reaction evidence="1">
        <text>ATP + protein L-histidine = ADP + protein N-phospho-L-histidine.</text>
        <dbReference type="EC" id="2.7.13.3"/>
    </reaction>
</comment>
<dbReference type="GO" id="GO:0003723">
    <property type="term" value="F:RNA binding"/>
    <property type="evidence" value="ECO:0007669"/>
    <property type="project" value="InterPro"/>
</dbReference>
<dbReference type="InterPro" id="IPR011006">
    <property type="entry name" value="CheY-like_superfamily"/>
</dbReference>
<evidence type="ECO:0000313" key="8">
    <source>
        <dbReference type="EMBL" id="QIS19537.1"/>
    </source>
</evidence>
<organism evidence="8 9">
    <name type="scientific">Nocardia terpenica</name>
    <dbReference type="NCBI Taxonomy" id="455432"/>
    <lineage>
        <taxon>Bacteria</taxon>
        <taxon>Bacillati</taxon>
        <taxon>Actinomycetota</taxon>
        <taxon>Actinomycetes</taxon>
        <taxon>Mycobacteriales</taxon>
        <taxon>Nocardiaceae</taxon>
        <taxon>Nocardia</taxon>
    </lineage>
</organism>
<dbReference type="InterPro" id="IPR052162">
    <property type="entry name" value="Sensor_kinase/Photoreceptor"/>
</dbReference>
<keyword evidence="3" id="KW-0597">Phosphoprotein</keyword>
<dbReference type="SMART" id="SM01012">
    <property type="entry name" value="ANTAR"/>
    <property type="match status" value="1"/>
</dbReference>
<dbReference type="SUPFAM" id="SSF55785">
    <property type="entry name" value="PYP-like sensor domain (PAS domain)"/>
    <property type="match status" value="1"/>
</dbReference>
<dbReference type="GO" id="GO:0004673">
    <property type="term" value="F:protein histidine kinase activity"/>
    <property type="evidence" value="ECO:0007669"/>
    <property type="project" value="UniProtKB-EC"/>
</dbReference>
<evidence type="ECO:0000256" key="3">
    <source>
        <dbReference type="ARBA" id="ARBA00022553"/>
    </source>
</evidence>
<dbReference type="Proteomes" id="UP000500953">
    <property type="component" value="Chromosome"/>
</dbReference>
<accession>A0A6G9Z2E8</accession>
<sequence>MTRQADNSVVMKGSSAFPDDSAVEKVFAAGAPLRIGAFRFWFADQRWEWSDEVALMHGHRPGEVHPTTDLLLAHKHPEDREQVASILERSLENAEPFSSRHRIVDTGGEVHEVIVVGDNLTNERGEVVGTSGYYIDVTAALADERQEALDETLPELYASRAVIEQAKGALMLIYGIDADQAFRVLTWRSQETNTKLRALAAQLVTELRGFAGDATTLRTRFDHLLLTVHERIPSN</sequence>
<dbReference type="EMBL" id="CP046173">
    <property type="protein sequence ID" value="QIS19537.1"/>
    <property type="molecule type" value="Genomic_DNA"/>
</dbReference>
<dbReference type="InterPro" id="IPR013655">
    <property type="entry name" value="PAS_fold_3"/>
</dbReference>
<feature type="domain" description="PAS" evidence="6">
    <location>
        <begin position="49"/>
        <end position="94"/>
    </location>
</feature>
<evidence type="ECO:0000256" key="4">
    <source>
        <dbReference type="ARBA" id="ARBA00022679"/>
    </source>
</evidence>
<evidence type="ECO:0000259" key="6">
    <source>
        <dbReference type="PROSITE" id="PS50112"/>
    </source>
</evidence>
<name>A0A6G9Z2E8_9NOCA</name>
<feature type="domain" description="ANTAR" evidence="7">
    <location>
        <begin position="143"/>
        <end position="204"/>
    </location>
</feature>
<dbReference type="Pfam" id="PF08447">
    <property type="entry name" value="PAS_3"/>
    <property type="match status" value="1"/>
</dbReference>
<dbReference type="PROSITE" id="PS50921">
    <property type="entry name" value="ANTAR"/>
    <property type="match status" value="1"/>
</dbReference>
<dbReference type="InterPro" id="IPR005561">
    <property type="entry name" value="ANTAR"/>
</dbReference>
<evidence type="ECO:0000259" key="7">
    <source>
        <dbReference type="PROSITE" id="PS50921"/>
    </source>
</evidence>
<dbReference type="InterPro" id="IPR036388">
    <property type="entry name" value="WH-like_DNA-bd_sf"/>
</dbReference>
<proteinExistence type="predicted"/>
<dbReference type="PANTHER" id="PTHR43304:SF1">
    <property type="entry name" value="PAC DOMAIN-CONTAINING PROTEIN"/>
    <property type="match status" value="1"/>
</dbReference>
<dbReference type="InterPro" id="IPR035965">
    <property type="entry name" value="PAS-like_dom_sf"/>
</dbReference>
<evidence type="ECO:0000256" key="1">
    <source>
        <dbReference type="ARBA" id="ARBA00000085"/>
    </source>
</evidence>
<keyword evidence="4" id="KW-0808">Transferase</keyword>
<evidence type="ECO:0000256" key="2">
    <source>
        <dbReference type="ARBA" id="ARBA00012438"/>
    </source>
</evidence>
<dbReference type="SUPFAM" id="SSF52172">
    <property type="entry name" value="CheY-like"/>
    <property type="match status" value="1"/>
</dbReference>